<dbReference type="GO" id="GO:0005886">
    <property type="term" value="C:plasma membrane"/>
    <property type="evidence" value="ECO:0007669"/>
    <property type="project" value="TreeGrafter"/>
</dbReference>
<feature type="binding site" evidence="12">
    <location>
        <position position="104"/>
    </location>
    <ligand>
        <name>CoA</name>
        <dbReference type="ChEBI" id="CHEBI:57287"/>
    </ligand>
</feature>
<dbReference type="RefSeq" id="WP_073125197.1">
    <property type="nucleotide sequence ID" value="NZ_FRAA01000010.1"/>
</dbReference>
<feature type="binding site" evidence="12">
    <location>
        <position position="47"/>
    </location>
    <ligand>
        <name>CoA</name>
        <dbReference type="ChEBI" id="CHEBI:57287"/>
    </ligand>
</feature>
<evidence type="ECO:0000256" key="11">
    <source>
        <dbReference type="ARBA" id="ARBA00049191"/>
    </source>
</evidence>
<dbReference type="Gene3D" id="3.90.470.20">
    <property type="entry name" value="4'-phosphopantetheinyl transferase domain"/>
    <property type="match status" value="1"/>
</dbReference>
<dbReference type="GO" id="GO:0000287">
    <property type="term" value="F:magnesium ion binding"/>
    <property type="evidence" value="ECO:0007669"/>
    <property type="project" value="InterPro"/>
</dbReference>
<dbReference type="GO" id="GO:0009366">
    <property type="term" value="C:enterobactin synthetase complex"/>
    <property type="evidence" value="ECO:0007669"/>
    <property type="project" value="InterPro"/>
</dbReference>
<keyword evidence="6 16" id="KW-0808">Transferase</keyword>
<dbReference type="Proteomes" id="UP000184474">
    <property type="component" value="Unassembled WGS sequence"/>
</dbReference>
<feature type="binding site" evidence="12">
    <location>
        <position position="39"/>
    </location>
    <ligand>
        <name>CoA</name>
        <dbReference type="ChEBI" id="CHEBI:57287"/>
    </ligand>
</feature>
<evidence type="ECO:0000259" key="15">
    <source>
        <dbReference type="Pfam" id="PF17837"/>
    </source>
</evidence>
<reference evidence="17" key="1">
    <citation type="submission" date="2016-11" db="EMBL/GenBank/DDBJ databases">
        <authorList>
            <person name="Varghese N."/>
            <person name="Submissions S."/>
        </authorList>
    </citation>
    <scope>NUCLEOTIDE SEQUENCE [LARGE SCALE GENOMIC DNA]</scope>
    <source>
        <strain evidence="17">DSM 26134</strain>
    </source>
</reference>
<evidence type="ECO:0000256" key="6">
    <source>
        <dbReference type="ARBA" id="ARBA00022679"/>
    </source>
</evidence>
<comment type="function">
    <text evidence="1">Involved in the biosynthesis of the siderophore enterobactin (enterochelin), which is a macrocyclic trimeric lactone of N-(2,3-dihydroxybenzoyl)-serine. The serine trilactone serves as a scaffolding for the three catechol functionalities that provide hexadentate coordination for the tightly ligated iron(2+) atoms. Plays an essential role in the assembly of the enterobactin by catalyzing the transfer of the 4'-phosphopantetheine (Ppant) moiety from coenzyme A to the apo-domains of both EntB (ArCP domain) and EntF (PCP domain) to yield their holo-forms which make them competent for the activation of 2,3-dihydroxybenzoate (DHB) and L-serine, respectively.</text>
</comment>
<dbReference type="PRINTS" id="PR01399">
    <property type="entry name" value="ENTSNTHTASED"/>
</dbReference>
<dbReference type="GO" id="GO:0008897">
    <property type="term" value="F:holo-[acyl-carrier-protein] synthase activity"/>
    <property type="evidence" value="ECO:0007669"/>
    <property type="project" value="InterPro"/>
</dbReference>
<name>A0A1M6W2Z9_REIAG</name>
<evidence type="ECO:0000256" key="5">
    <source>
        <dbReference type="ARBA" id="ARBA00019087"/>
    </source>
</evidence>
<comment type="cofactor">
    <cofactor evidence="13">
        <name>Mg(2+)</name>
        <dbReference type="ChEBI" id="CHEBI:18420"/>
    </cofactor>
</comment>
<evidence type="ECO:0000256" key="8">
    <source>
        <dbReference type="ARBA" id="ARBA00029894"/>
    </source>
</evidence>
<dbReference type="EMBL" id="FRAA01000010">
    <property type="protein sequence ID" value="SHK88111.1"/>
    <property type="molecule type" value="Genomic_DNA"/>
</dbReference>
<evidence type="ECO:0000256" key="4">
    <source>
        <dbReference type="ARBA" id="ARBA00011503"/>
    </source>
</evidence>
<dbReference type="PANTHER" id="PTHR38096:SF1">
    <property type="entry name" value="ENTEROBACTIN SYNTHASE COMPONENT D"/>
    <property type="match status" value="1"/>
</dbReference>
<dbReference type="GO" id="GO:0009239">
    <property type="term" value="P:enterobactin biosynthetic process"/>
    <property type="evidence" value="ECO:0007669"/>
    <property type="project" value="UniProtKB-KW"/>
</dbReference>
<comment type="catalytic activity">
    <reaction evidence="11">
        <text>apo-[peptidyl-carrier protein] + CoA = holo-[peptidyl-carrier protein] + adenosine 3',5'-bisphosphate + H(+)</text>
        <dbReference type="Rhea" id="RHEA:46228"/>
        <dbReference type="Rhea" id="RHEA-COMP:11479"/>
        <dbReference type="Rhea" id="RHEA-COMP:11480"/>
        <dbReference type="ChEBI" id="CHEBI:15378"/>
        <dbReference type="ChEBI" id="CHEBI:29999"/>
        <dbReference type="ChEBI" id="CHEBI:57287"/>
        <dbReference type="ChEBI" id="CHEBI:58343"/>
        <dbReference type="ChEBI" id="CHEBI:64479"/>
    </reaction>
</comment>
<evidence type="ECO:0000256" key="1">
    <source>
        <dbReference type="ARBA" id="ARBA00003937"/>
    </source>
</evidence>
<feature type="binding site" evidence="12">
    <location>
        <begin position="82"/>
        <end position="83"/>
    </location>
    <ligand>
        <name>CoA</name>
        <dbReference type="ChEBI" id="CHEBI:57287"/>
    </ligand>
</feature>
<accession>A0A1M6W2Z9</accession>
<keyword evidence="13" id="KW-0460">Magnesium</keyword>
<protein>
    <recommendedName>
        <fullName evidence="5">Enterobactin synthase component D</fullName>
    </recommendedName>
    <alternativeName>
        <fullName evidence="8">4'-phosphopantetheinyl transferase EntD</fullName>
    </alternativeName>
    <alternativeName>
        <fullName evidence="9">Enterochelin synthase D</fullName>
    </alternativeName>
</protein>
<feature type="binding site" evidence="13">
    <location>
        <position position="104"/>
    </location>
    <ligand>
        <name>Mg(2+)</name>
        <dbReference type="ChEBI" id="CHEBI:18420"/>
    </ligand>
</feature>
<evidence type="ECO:0000256" key="7">
    <source>
        <dbReference type="ARBA" id="ARBA00023191"/>
    </source>
</evidence>
<feature type="domain" description="4'-phosphopantetheinyl transferase" evidence="14">
    <location>
        <begin position="100"/>
        <end position="173"/>
    </location>
</feature>
<dbReference type="Pfam" id="PF01648">
    <property type="entry name" value="ACPS"/>
    <property type="match status" value="1"/>
</dbReference>
<evidence type="ECO:0000256" key="2">
    <source>
        <dbReference type="ARBA" id="ARBA00004993"/>
    </source>
</evidence>
<evidence type="ECO:0000256" key="13">
    <source>
        <dbReference type="PIRSR" id="PIRSR603542-2"/>
    </source>
</evidence>
<feature type="binding site" evidence="13">
    <location>
        <position position="106"/>
    </location>
    <ligand>
        <name>Mg(2+)</name>
        <dbReference type="ChEBI" id="CHEBI:18420"/>
    </ligand>
</feature>
<proteinExistence type="inferred from homology"/>
<evidence type="ECO:0000313" key="16">
    <source>
        <dbReference type="EMBL" id="SHK88111.1"/>
    </source>
</evidence>
<dbReference type="InterPro" id="IPR041354">
    <property type="entry name" value="4PPT_N"/>
</dbReference>
<comment type="pathway">
    <text evidence="2">Siderophore biosynthesis; enterobactin biosynthesis.</text>
</comment>
<keyword evidence="17" id="KW-1185">Reference proteome</keyword>
<dbReference type="AlphaFoldDB" id="A0A1M6W2Z9"/>
<comment type="similarity">
    <text evidence="3">Belongs to the P-Pant transferase superfamily. EntD family.</text>
</comment>
<keyword evidence="13" id="KW-0479">Metal-binding</keyword>
<evidence type="ECO:0000259" key="14">
    <source>
        <dbReference type="Pfam" id="PF01648"/>
    </source>
</evidence>
<sequence>MINLSLPEGVHSSFSDLSHTIDVLFESEKHITQDYDPKRLQEFCSGRYCAHQCLDRLDTRKPILKTKEGVPIWPKAVTGSISHSTKLSGAIASSTNTIEGIGLDIETIGRISPDMWAILYTNNEIDLLKRTAMPEVDFLSTLIFSMKEAFYKMQFPISGLFMDFQDCEITLLNEKCHIQPLVSLCSPLTDPAQYDIGYLRLETEVITYVLLRPLEEIRIS</sequence>
<evidence type="ECO:0000256" key="12">
    <source>
        <dbReference type="PIRSR" id="PIRSR603542-1"/>
    </source>
</evidence>
<comment type="subunit">
    <text evidence="4">EntB, EntD, EntE, and EntF form a multienzyme complex called enterobactin synthase.</text>
</comment>
<gene>
    <name evidence="16" type="ORF">SAMN04488028_110104</name>
</gene>
<dbReference type="InterPro" id="IPR037143">
    <property type="entry name" value="4-PPantetheinyl_Trfase_dom_sf"/>
</dbReference>
<evidence type="ECO:0000313" key="17">
    <source>
        <dbReference type="Proteomes" id="UP000184474"/>
    </source>
</evidence>
<dbReference type="Pfam" id="PF17837">
    <property type="entry name" value="4PPT_N"/>
    <property type="match status" value="1"/>
</dbReference>
<evidence type="ECO:0000256" key="9">
    <source>
        <dbReference type="ARBA" id="ARBA00031996"/>
    </source>
</evidence>
<evidence type="ECO:0000256" key="10">
    <source>
        <dbReference type="ARBA" id="ARBA00049176"/>
    </source>
</evidence>
<dbReference type="InterPro" id="IPR008278">
    <property type="entry name" value="4-PPantetheinyl_Trfase_dom"/>
</dbReference>
<comment type="catalytic activity">
    <reaction evidence="10">
        <text>apo-[aryl-carrier protein] + CoA = holo-[aryl-carrier protein] + adenosine 3',5'-bisphosphate + H(+)</text>
        <dbReference type="Rhea" id="RHEA:48404"/>
        <dbReference type="Rhea" id="RHEA-COMP:15903"/>
        <dbReference type="Rhea" id="RHEA-COMP:17557"/>
        <dbReference type="ChEBI" id="CHEBI:15378"/>
        <dbReference type="ChEBI" id="CHEBI:29999"/>
        <dbReference type="ChEBI" id="CHEBI:57287"/>
        <dbReference type="ChEBI" id="CHEBI:58343"/>
        <dbReference type="ChEBI" id="CHEBI:64479"/>
    </reaction>
</comment>
<organism evidence="16 17">
    <name type="scientific">Reichenbachiella agariperforans</name>
    <dbReference type="NCBI Taxonomy" id="156994"/>
    <lineage>
        <taxon>Bacteria</taxon>
        <taxon>Pseudomonadati</taxon>
        <taxon>Bacteroidota</taxon>
        <taxon>Cytophagia</taxon>
        <taxon>Cytophagales</taxon>
        <taxon>Reichenbachiellaceae</taxon>
        <taxon>Reichenbachiella</taxon>
    </lineage>
</organism>
<feature type="domain" description="4'-phosphopantetheinyl transferase N-terminal" evidence="15">
    <location>
        <begin position="36"/>
        <end position="92"/>
    </location>
</feature>
<dbReference type="PANTHER" id="PTHR38096">
    <property type="entry name" value="ENTEROBACTIN SYNTHASE COMPONENT D"/>
    <property type="match status" value="1"/>
</dbReference>
<dbReference type="STRING" id="156994.SAMN04488028_110104"/>
<evidence type="ECO:0000256" key="3">
    <source>
        <dbReference type="ARBA" id="ARBA00008342"/>
    </source>
</evidence>
<feature type="binding site" evidence="12">
    <location>
        <position position="152"/>
    </location>
    <ligand>
        <name>CoA</name>
        <dbReference type="ChEBI" id="CHEBI:57287"/>
    </ligand>
</feature>
<feature type="binding site" evidence="13">
    <location>
        <position position="105"/>
    </location>
    <ligand>
        <name>Mg(2+)</name>
        <dbReference type="ChEBI" id="CHEBI:18420"/>
    </ligand>
</feature>
<dbReference type="InterPro" id="IPR003542">
    <property type="entry name" value="Enbac_synth_compD-like"/>
</dbReference>
<feature type="binding site" evidence="12">
    <location>
        <position position="148"/>
    </location>
    <ligand>
        <name>CoA</name>
        <dbReference type="ChEBI" id="CHEBI:57287"/>
    </ligand>
</feature>
<dbReference type="SUPFAM" id="SSF56214">
    <property type="entry name" value="4'-phosphopantetheinyl transferase"/>
    <property type="match status" value="1"/>
</dbReference>
<keyword evidence="7" id="KW-0259">Enterobactin biosynthesis</keyword>